<proteinExistence type="predicted"/>
<evidence type="ECO:0008006" key="3">
    <source>
        <dbReference type="Google" id="ProtNLM"/>
    </source>
</evidence>
<dbReference type="STRING" id="1121322.SAMN02745136_04091"/>
<dbReference type="Proteomes" id="UP000184386">
    <property type="component" value="Unassembled WGS sequence"/>
</dbReference>
<name>A0A1M6XW94_9FIRM</name>
<evidence type="ECO:0000313" key="1">
    <source>
        <dbReference type="EMBL" id="SHL10176.1"/>
    </source>
</evidence>
<protein>
    <recommendedName>
        <fullName evidence="3">S-layer homology domain-containing protein</fullName>
    </recommendedName>
</protein>
<gene>
    <name evidence="1" type="ORF">SAMN02745136_04091</name>
</gene>
<dbReference type="AlphaFoldDB" id="A0A1M6XW94"/>
<dbReference type="OrthoDB" id="2020910at2"/>
<reference evidence="1 2" key="1">
    <citation type="submission" date="2016-11" db="EMBL/GenBank/DDBJ databases">
        <authorList>
            <person name="Jaros S."/>
            <person name="Januszkiewicz K."/>
            <person name="Wedrychowicz H."/>
        </authorList>
    </citation>
    <scope>NUCLEOTIDE SEQUENCE [LARGE SCALE GENOMIC DNA]</scope>
    <source>
        <strain evidence="1 2">DSM 15929</strain>
    </source>
</reference>
<dbReference type="RefSeq" id="WP_073278719.1">
    <property type="nucleotide sequence ID" value="NZ_FRAC01000023.1"/>
</dbReference>
<accession>A0A1M6XW94</accession>
<organism evidence="1 2">
    <name type="scientific">Anaerocolumna jejuensis DSM 15929</name>
    <dbReference type="NCBI Taxonomy" id="1121322"/>
    <lineage>
        <taxon>Bacteria</taxon>
        <taxon>Bacillati</taxon>
        <taxon>Bacillota</taxon>
        <taxon>Clostridia</taxon>
        <taxon>Lachnospirales</taxon>
        <taxon>Lachnospiraceae</taxon>
        <taxon>Anaerocolumna</taxon>
    </lineage>
</organism>
<dbReference type="EMBL" id="FRAC01000023">
    <property type="protein sequence ID" value="SHL10176.1"/>
    <property type="molecule type" value="Genomic_DNA"/>
</dbReference>
<sequence>MRRNIMCKGISLLLVIVMVLSGMIPAKSAEAATSSNIKIYNFIKILVSATELEIDKAQASPYMKAAMDAGIVKEVDFKDDEAYITRMDAAVLLNRADEYLHGDTVDGKLLKIVLEQRISDINKIPEGKRNAVAKIYTKGFIVGKSNGLYIQNRSFNGYDLLTTGDAKKLIALLKNTKGRAKMSPDGQLIRTTNLPKNAKDYPYILAAFPNSFYEMKFMYQWAESNYTRVEGKDYARPIKVNERMKIFETDKNGRCIYVDDWMKKVENNLKYRLNVDYRAIDNNWLNGLRNTYFLYDIASADKKTTDDIKEYMPYVKKNHIVIKSSVISVEPSTLYFDNAYRVRVYVKFKISFKGEKKPQDKLFFVQQFIRLKNISKDKWFEGVYDIELATANGNSNGSDYAVFDDSLNDYFYKGKW</sequence>
<evidence type="ECO:0000313" key="2">
    <source>
        <dbReference type="Proteomes" id="UP000184386"/>
    </source>
</evidence>
<keyword evidence="2" id="KW-1185">Reference proteome</keyword>